<feature type="binding site" evidence="5">
    <location>
        <position position="71"/>
    </location>
    <ligand>
        <name>substrate</name>
    </ligand>
</feature>
<dbReference type="EMBL" id="QHHQ01000002">
    <property type="protein sequence ID" value="RAI01841.1"/>
    <property type="molecule type" value="Genomic_DNA"/>
</dbReference>
<feature type="binding site" evidence="5">
    <location>
        <position position="133"/>
    </location>
    <ligand>
        <name>substrate</name>
    </ligand>
</feature>
<dbReference type="InterPro" id="IPR015813">
    <property type="entry name" value="Pyrv/PenolPyrv_kinase-like_dom"/>
</dbReference>
<name>A0A8B2NSE8_9HYPH</name>
<dbReference type="PANTHER" id="PTHR32308:SF1">
    <property type="entry name" value="HPCH_HPAI ALDOLASE_CITRATE LYASE DOMAIN-CONTAINING PROTEIN"/>
    <property type="match status" value="1"/>
</dbReference>
<evidence type="ECO:0000256" key="6">
    <source>
        <dbReference type="PIRSR" id="PIRSR015582-2"/>
    </source>
</evidence>
<dbReference type="RefSeq" id="WP_111345011.1">
    <property type="nucleotide sequence ID" value="NZ_QHHQ01000002.1"/>
</dbReference>
<protein>
    <submittedName>
        <fullName evidence="8">CoA ester lyase</fullName>
    </submittedName>
</protein>
<evidence type="ECO:0000256" key="1">
    <source>
        <dbReference type="ARBA" id="ARBA00001946"/>
    </source>
</evidence>
<organism evidence="8 9">
    <name type="scientific">Acuticoccus sediminis</name>
    <dbReference type="NCBI Taxonomy" id="2184697"/>
    <lineage>
        <taxon>Bacteria</taxon>
        <taxon>Pseudomonadati</taxon>
        <taxon>Pseudomonadota</taxon>
        <taxon>Alphaproteobacteria</taxon>
        <taxon>Hyphomicrobiales</taxon>
        <taxon>Amorphaceae</taxon>
        <taxon>Acuticoccus</taxon>
    </lineage>
</organism>
<dbReference type="InterPro" id="IPR005000">
    <property type="entry name" value="Aldolase/citrate-lyase_domain"/>
</dbReference>
<dbReference type="GO" id="GO:0000287">
    <property type="term" value="F:magnesium ion binding"/>
    <property type="evidence" value="ECO:0007669"/>
    <property type="project" value="TreeGrafter"/>
</dbReference>
<evidence type="ECO:0000313" key="8">
    <source>
        <dbReference type="EMBL" id="RAI01841.1"/>
    </source>
</evidence>
<dbReference type="Gene3D" id="3.20.20.60">
    <property type="entry name" value="Phosphoenolpyruvate-binding domains"/>
    <property type="match status" value="1"/>
</dbReference>
<keyword evidence="9" id="KW-1185">Reference proteome</keyword>
<accession>A0A8B2NSE8</accession>
<dbReference type="Pfam" id="PF03328">
    <property type="entry name" value="HpcH_HpaI"/>
    <property type="match status" value="1"/>
</dbReference>
<feature type="binding site" evidence="6">
    <location>
        <position position="133"/>
    </location>
    <ligand>
        <name>Mg(2+)</name>
        <dbReference type="ChEBI" id="CHEBI:18420"/>
    </ligand>
</feature>
<dbReference type="GO" id="GO:0016829">
    <property type="term" value="F:lyase activity"/>
    <property type="evidence" value="ECO:0007669"/>
    <property type="project" value="UniProtKB-KW"/>
</dbReference>
<proteinExistence type="inferred from homology"/>
<evidence type="ECO:0000256" key="4">
    <source>
        <dbReference type="ARBA" id="ARBA00022842"/>
    </source>
</evidence>
<dbReference type="PIRSF" id="PIRSF015582">
    <property type="entry name" value="Cit_lyase_B"/>
    <property type="match status" value="1"/>
</dbReference>
<comment type="similarity">
    <text evidence="2">Belongs to the HpcH/HpaI aldolase family.</text>
</comment>
<comment type="caution">
    <text evidence="8">The sequence shown here is derived from an EMBL/GenBank/DDBJ whole genome shotgun (WGS) entry which is preliminary data.</text>
</comment>
<dbReference type="AlphaFoldDB" id="A0A8B2NSE8"/>
<feature type="binding site" evidence="6">
    <location>
        <position position="160"/>
    </location>
    <ligand>
        <name>Mg(2+)</name>
        <dbReference type="ChEBI" id="CHEBI:18420"/>
    </ligand>
</feature>
<dbReference type="PANTHER" id="PTHR32308">
    <property type="entry name" value="LYASE BETA SUBUNIT, PUTATIVE (AFU_ORTHOLOGUE AFUA_4G13030)-RELATED"/>
    <property type="match status" value="1"/>
</dbReference>
<keyword evidence="8" id="KW-0456">Lyase</keyword>
<evidence type="ECO:0000256" key="2">
    <source>
        <dbReference type="ARBA" id="ARBA00005568"/>
    </source>
</evidence>
<evidence type="ECO:0000259" key="7">
    <source>
        <dbReference type="Pfam" id="PF03328"/>
    </source>
</evidence>
<keyword evidence="3 6" id="KW-0479">Metal-binding</keyword>
<dbReference type="InterPro" id="IPR040442">
    <property type="entry name" value="Pyrv_kinase-like_dom_sf"/>
</dbReference>
<keyword evidence="4 6" id="KW-0460">Magnesium</keyword>
<sequence length="299" mass="31608">MSPAALPAWRSLLYVPVNVEAYVAKAHRRGADAIILDLEDSIAVGDKCAARHLVPDAARRAGAGGADILVRINRPLELAVADIAAALGPDVYGFLLPKIDSASHLRLLAEVIDTREAELGLPSGHTRLVPMVETAAAFPRMHEIAAAHPRNVAMSLGGEDFALATESEPAPDVLLYPKQQVVIAARAAGILPIGLIGTVAEYQDTDAVREIARRSRRFGFAAGSGIHPMVVPALNEGFGPSADECASARRIVEAFAAAEKAGRGSVEVDGRMVDIPVVERARALLTRAERLAERHAVPS</sequence>
<feature type="domain" description="HpcH/HpaI aldolase/citrate lyase" evidence="7">
    <location>
        <begin position="10"/>
        <end position="228"/>
    </location>
</feature>
<dbReference type="InterPro" id="IPR011206">
    <property type="entry name" value="Citrate_lyase_beta/mcl1/mcl2"/>
</dbReference>
<dbReference type="GO" id="GO:0006107">
    <property type="term" value="P:oxaloacetate metabolic process"/>
    <property type="evidence" value="ECO:0007669"/>
    <property type="project" value="TreeGrafter"/>
</dbReference>
<dbReference type="OrthoDB" id="9800547at2"/>
<evidence type="ECO:0000256" key="3">
    <source>
        <dbReference type="ARBA" id="ARBA00022723"/>
    </source>
</evidence>
<comment type="cofactor">
    <cofactor evidence="1">
        <name>Mg(2+)</name>
        <dbReference type="ChEBI" id="CHEBI:18420"/>
    </cofactor>
</comment>
<dbReference type="SUPFAM" id="SSF51621">
    <property type="entry name" value="Phosphoenolpyruvate/pyruvate domain"/>
    <property type="match status" value="1"/>
</dbReference>
<evidence type="ECO:0000313" key="9">
    <source>
        <dbReference type="Proteomes" id="UP000249590"/>
    </source>
</evidence>
<evidence type="ECO:0000256" key="5">
    <source>
        <dbReference type="PIRSR" id="PIRSR015582-1"/>
    </source>
</evidence>
<reference evidence="8 9" key="1">
    <citation type="submission" date="2018-05" db="EMBL/GenBank/DDBJ databases">
        <title>Acuticoccus sediminis sp. nov., isolated from deep-sea sediment of Indian Ocean.</title>
        <authorList>
            <person name="Liu X."/>
            <person name="Lai Q."/>
            <person name="Du Y."/>
            <person name="Sun F."/>
            <person name="Zhang X."/>
            <person name="Wang S."/>
            <person name="Shao Z."/>
        </authorList>
    </citation>
    <scope>NUCLEOTIDE SEQUENCE [LARGE SCALE GENOMIC DNA]</scope>
    <source>
        <strain evidence="8 9">PTG4-2</strain>
    </source>
</reference>
<gene>
    <name evidence="8" type="ORF">DLJ53_10575</name>
</gene>
<dbReference type="Proteomes" id="UP000249590">
    <property type="component" value="Unassembled WGS sequence"/>
</dbReference>